<feature type="transmembrane region" description="Helical" evidence="7">
    <location>
        <begin position="128"/>
        <end position="146"/>
    </location>
</feature>
<dbReference type="PANTHER" id="PTHR43386">
    <property type="entry name" value="OLIGOPEPTIDE TRANSPORT SYSTEM PERMEASE PROTEIN APPC"/>
    <property type="match status" value="1"/>
</dbReference>
<keyword evidence="3" id="KW-1003">Cell membrane</keyword>
<comment type="caution">
    <text evidence="9">The sequence shown here is derived from an EMBL/GenBank/DDBJ whole genome shotgun (WGS) entry which is preliminary data.</text>
</comment>
<reference evidence="9 10" key="1">
    <citation type="submission" date="2020-04" db="EMBL/GenBank/DDBJ databases">
        <authorList>
            <person name="Klaysubun C."/>
            <person name="Duangmal K."/>
            <person name="Lipun K."/>
        </authorList>
    </citation>
    <scope>NUCLEOTIDE SEQUENCE [LARGE SCALE GENOMIC DNA]</scope>
    <source>
        <strain evidence="9 10">K10HN5</strain>
    </source>
</reference>
<gene>
    <name evidence="9" type="ORF">HF526_32560</name>
</gene>
<dbReference type="InterPro" id="IPR035906">
    <property type="entry name" value="MetI-like_sf"/>
</dbReference>
<feature type="transmembrane region" description="Helical" evidence="7">
    <location>
        <begin position="103"/>
        <end position="122"/>
    </location>
</feature>
<dbReference type="RefSeq" id="WP_169385501.1">
    <property type="nucleotide sequence ID" value="NZ_JAAXLA010000113.1"/>
</dbReference>
<dbReference type="SUPFAM" id="SSF161098">
    <property type="entry name" value="MetI-like"/>
    <property type="match status" value="1"/>
</dbReference>
<dbReference type="InterPro" id="IPR050366">
    <property type="entry name" value="BP-dependent_transpt_permease"/>
</dbReference>
<feature type="transmembrane region" description="Helical" evidence="7">
    <location>
        <begin position="67"/>
        <end position="91"/>
    </location>
</feature>
<feature type="domain" description="ABC transmembrane type-1" evidence="8">
    <location>
        <begin position="63"/>
        <end position="252"/>
    </location>
</feature>
<dbReference type="Gene3D" id="1.10.3720.10">
    <property type="entry name" value="MetI-like"/>
    <property type="match status" value="1"/>
</dbReference>
<comment type="similarity">
    <text evidence="7">Belongs to the binding-protein-dependent transport system permease family.</text>
</comment>
<evidence type="ECO:0000256" key="2">
    <source>
        <dbReference type="ARBA" id="ARBA00022448"/>
    </source>
</evidence>
<feature type="transmembrane region" description="Helical" evidence="7">
    <location>
        <begin position="227"/>
        <end position="251"/>
    </location>
</feature>
<dbReference type="EMBL" id="JAAXLA010000113">
    <property type="protein sequence ID" value="NMI01994.1"/>
    <property type="molecule type" value="Genomic_DNA"/>
</dbReference>
<dbReference type="Pfam" id="PF00528">
    <property type="entry name" value="BPD_transp_1"/>
    <property type="match status" value="1"/>
</dbReference>
<organism evidence="9 10">
    <name type="scientific">Pseudonocardia acidicola</name>
    <dbReference type="NCBI Taxonomy" id="2724939"/>
    <lineage>
        <taxon>Bacteria</taxon>
        <taxon>Bacillati</taxon>
        <taxon>Actinomycetota</taxon>
        <taxon>Actinomycetes</taxon>
        <taxon>Pseudonocardiales</taxon>
        <taxon>Pseudonocardiaceae</taxon>
        <taxon>Pseudonocardia</taxon>
    </lineage>
</organism>
<evidence type="ECO:0000256" key="6">
    <source>
        <dbReference type="ARBA" id="ARBA00023136"/>
    </source>
</evidence>
<keyword evidence="6 7" id="KW-0472">Membrane</keyword>
<protein>
    <submittedName>
        <fullName evidence="9">ABC transporter permease</fullName>
    </submittedName>
</protein>
<evidence type="ECO:0000256" key="5">
    <source>
        <dbReference type="ARBA" id="ARBA00022989"/>
    </source>
</evidence>
<feature type="transmembrane region" description="Helical" evidence="7">
    <location>
        <begin position="188"/>
        <end position="207"/>
    </location>
</feature>
<name>A0ABX1SK88_9PSEU</name>
<keyword evidence="2 7" id="KW-0813">Transport</keyword>
<dbReference type="InterPro" id="IPR000515">
    <property type="entry name" value="MetI-like"/>
</dbReference>
<evidence type="ECO:0000256" key="1">
    <source>
        <dbReference type="ARBA" id="ARBA00004651"/>
    </source>
</evidence>
<evidence type="ECO:0000256" key="7">
    <source>
        <dbReference type="RuleBase" id="RU363032"/>
    </source>
</evidence>
<keyword evidence="10" id="KW-1185">Reference proteome</keyword>
<dbReference type="PANTHER" id="PTHR43386:SF1">
    <property type="entry name" value="D,D-DIPEPTIDE TRANSPORT SYSTEM PERMEASE PROTEIN DDPC-RELATED"/>
    <property type="match status" value="1"/>
</dbReference>
<evidence type="ECO:0000313" key="10">
    <source>
        <dbReference type="Proteomes" id="UP000820669"/>
    </source>
</evidence>
<dbReference type="CDD" id="cd06261">
    <property type="entry name" value="TM_PBP2"/>
    <property type="match status" value="1"/>
</dbReference>
<proteinExistence type="inferred from homology"/>
<keyword evidence="5 7" id="KW-1133">Transmembrane helix</keyword>
<comment type="subcellular location">
    <subcellularLocation>
        <location evidence="1 7">Cell membrane</location>
        <topology evidence="1 7">Multi-pass membrane protein</topology>
    </subcellularLocation>
</comment>
<accession>A0ABX1SK88</accession>
<sequence length="262" mass="27130">MNRRRIANVAALAVTVLLLVAALLPLDAVGTDLAHRFAGPSFAHPLGTDHLGRDVFARLAAGTRFSVGFTLVAVVVCALLGTGTGLLAGYAGGAVAQALQRTIDVLIAVPSIVLGLVLATILQPGPGALLLAVIITGWTPFARLAYQLTVREAAREYVEGAVAIGAGRARIAFRHILPNAARPLTAHACLRFANVLLSIAGLSFLGLGAQPPTPEWGAMLAEGRTYLFVAPTLVLAPGAAVVGVALFVTLLGRALERRWSSE</sequence>
<evidence type="ECO:0000256" key="3">
    <source>
        <dbReference type="ARBA" id="ARBA00022475"/>
    </source>
</evidence>
<keyword evidence="4 7" id="KW-0812">Transmembrane</keyword>
<evidence type="ECO:0000256" key="4">
    <source>
        <dbReference type="ARBA" id="ARBA00022692"/>
    </source>
</evidence>
<evidence type="ECO:0000259" key="8">
    <source>
        <dbReference type="PROSITE" id="PS50928"/>
    </source>
</evidence>
<evidence type="ECO:0000313" key="9">
    <source>
        <dbReference type="EMBL" id="NMI01994.1"/>
    </source>
</evidence>
<dbReference type="Proteomes" id="UP000820669">
    <property type="component" value="Unassembled WGS sequence"/>
</dbReference>
<dbReference type="PROSITE" id="PS50928">
    <property type="entry name" value="ABC_TM1"/>
    <property type="match status" value="1"/>
</dbReference>